<dbReference type="RefSeq" id="WP_315954030.1">
    <property type="nucleotide sequence ID" value="NZ_JAWCUD010000009.1"/>
</dbReference>
<protein>
    <recommendedName>
        <fullName evidence="3">DUF5067 domain-containing protein</fullName>
    </recommendedName>
</protein>
<evidence type="ECO:0008006" key="3">
    <source>
        <dbReference type="Google" id="ProtNLM"/>
    </source>
</evidence>
<keyword evidence="2" id="KW-1185">Reference proteome</keyword>
<dbReference type="Proteomes" id="UP001260980">
    <property type="component" value="Unassembled WGS sequence"/>
</dbReference>
<evidence type="ECO:0000313" key="1">
    <source>
        <dbReference type="EMBL" id="MDU0203967.1"/>
    </source>
</evidence>
<gene>
    <name evidence="1" type="ORF">RQP52_23050</name>
</gene>
<name>A0ABU3RJF1_9BACL</name>
<reference evidence="1 2" key="1">
    <citation type="submission" date="2023-10" db="EMBL/GenBank/DDBJ databases">
        <title>Paenibacillus strain PFR10 Genome sequencing and assembly.</title>
        <authorList>
            <person name="Kim I."/>
        </authorList>
    </citation>
    <scope>NUCLEOTIDE SEQUENCE [LARGE SCALE GENOMIC DNA]</scope>
    <source>
        <strain evidence="1 2">PFR10</strain>
    </source>
</reference>
<sequence>MRKFLIVMVCIIFIMGCSKNTDKDSKILPVVTALTNQNGLENWKLVMIPKINTLGQQGYDIEFMYIGSASVKSVVVYYRVDTKEKLAGKTVKADSKTIVSKLESNEKITLSDLDLPINIPVSVEVDWLEGNHINKGTGTFNITESKQK</sequence>
<accession>A0ABU3RJF1</accession>
<evidence type="ECO:0000313" key="2">
    <source>
        <dbReference type="Proteomes" id="UP001260980"/>
    </source>
</evidence>
<organism evidence="1 2">
    <name type="scientific">Paenibacillus violae</name>
    <dbReference type="NCBI Taxonomy" id="3077234"/>
    <lineage>
        <taxon>Bacteria</taxon>
        <taxon>Bacillati</taxon>
        <taxon>Bacillota</taxon>
        <taxon>Bacilli</taxon>
        <taxon>Bacillales</taxon>
        <taxon>Paenibacillaceae</taxon>
        <taxon>Paenibacillus</taxon>
    </lineage>
</organism>
<dbReference type="PROSITE" id="PS51257">
    <property type="entry name" value="PROKAR_LIPOPROTEIN"/>
    <property type="match status" value="1"/>
</dbReference>
<dbReference type="EMBL" id="JAWCUD010000009">
    <property type="protein sequence ID" value="MDU0203967.1"/>
    <property type="molecule type" value="Genomic_DNA"/>
</dbReference>
<proteinExistence type="predicted"/>
<comment type="caution">
    <text evidence="1">The sequence shown here is derived from an EMBL/GenBank/DDBJ whole genome shotgun (WGS) entry which is preliminary data.</text>
</comment>